<dbReference type="OMA" id="CETENQA"/>
<reference evidence="3" key="1">
    <citation type="submission" date="2025-08" db="UniProtKB">
        <authorList>
            <consortium name="Ensembl"/>
        </authorList>
    </citation>
    <scope>IDENTIFICATION</scope>
</reference>
<feature type="region of interest" description="Disordered" evidence="1">
    <location>
        <begin position="61"/>
        <end position="100"/>
    </location>
</feature>
<protein>
    <recommendedName>
        <fullName evidence="2">Fibrous sheath-interacting protein 2 C-terminal domain-containing protein</fullName>
    </recommendedName>
</protein>
<dbReference type="AlphaFoldDB" id="A0A8D0E5B8"/>
<evidence type="ECO:0000313" key="4">
    <source>
        <dbReference type="Proteomes" id="UP000694421"/>
    </source>
</evidence>
<dbReference type="Pfam" id="PF15783">
    <property type="entry name" value="FSIP2"/>
    <property type="match status" value="2"/>
</dbReference>
<name>A0A8D0E5B8_SALMN</name>
<feature type="compositionally biased region" description="Polar residues" evidence="1">
    <location>
        <begin position="78"/>
        <end position="100"/>
    </location>
</feature>
<evidence type="ECO:0000256" key="1">
    <source>
        <dbReference type="SAM" id="MobiDB-lite"/>
    </source>
</evidence>
<dbReference type="InterPro" id="IPR031554">
    <property type="entry name" value="FSIP2_C"/>
</dbReference>
<feature type="domain" description="Fibrous sheath-interacting protein 2 C-terminal" evidence="2">
    <location>
        <begin position="422"/>
        <end position="722"/>
    </location>
</feature>
<evidence type="ECO:0000313" key="3">
    <source>
        <dbReference type="Ensembl" id="ENSSMRP00000026945.1"/>
    </source>
</evidence>
<accession>A0A8D0E5B8</accession>
<dbReference type="PANTHER" id="PTHR21856:SF7">
    <property type="entry name" value="FIBROUS SHEATH-INTERACTING PROTEIN 2"/>
    <property type="match status" value="1"/>
</dbReference>
<dbReference type="Ensembl" id="ENSSMRT00000031488.1">
    <property type="protein sequence ID" value="ENSSMRP00000026945.1"/>
    <property type="gene ID" value="ENSSMRG00000020802.1"/>
</dbReference>
<evidence type="ECO:0000259" key="2">
    <source>
        <dbReference type="Pfam" id="PF15783"/>
    </source>
</evidence>
<dbReference type="Proteomes" id="UP000694421">
    <property type="component" value="Unplaced"/>
</dbReference>
<sequence length="743" mass="82112">MFFKILRRIFPLSDSLDPIAADGAKRTFPVKNTEEESSSSDAGKSIQNLVENICKTVCAKSGSPSRRFRSTAEGPVSRTGQDPQSAKSHSPSRQYLSSPTLSTKTANWTIHHVKLGGGEAQSVKFESGSGVYSSNFLKDIFSELISKLLSSTTIVCRQEKRGAESELSVKEITESILKEFAKSPVKVLQLPKGGQISPAVGKTDVAKIIHASLCSILHDERSGLSVYKNLNWDCRLAERLANAIKKEILGYQIQEVSVKTLKKPDSQSFEIEEMLEKVLMEVKKINSSSPRMSTPHPVLVSQRFVHDVLTALLAKILPTGLPTTAGAKDECSEFDSIHMKLLNRVVAGLSKNRDADVQYLDKVQPNRVVSQTLANSIYNRILPEFGTTSLEKCIRTGCTILLERIYGDGLEVPEGESSLQTHLKGLSTIVIEEVTVKLLLKMFHSLPLDDLGARSIASVEQAARKIIHSLQELISKNKLKVRQHDNAEDLGSEDSQAVGKAVNSAYTDMIKHSSSETSLYEDLMNENKDLVNKFAYFMVHELSKQDFRSASDAEDELPHPNPEIKLECDRIIKKFLENIAAGKSTEEPFLTQTSVLPVSFLEEILSQFLTKILLAQCELGIHEKNSLSAKAVNEMASQLKMSVEREMSKNKVGLVASDDWLTLGPQYEDAVNCIVQSVISNVLEKSGSQQELYDDMTKGKVIFPEQVASIIINEISTFNMGSTFKQAIFLSSLLPMGEYTFAV</sequence>
<dbReference type="GO" id="GO:0005739">
    <property type="term" value="C:mitochondrion"/>
    <property type="evidence" value="ECO:0007669"/>
    <property type="project" value="TreeGrafter"/>
</dbReference>
<keyword evidence="4" id="KW-1185">Reference proteome</keyword>
<dbReference type="InterPro" id="IPR038891">
    <property type="entry name" value="FSIP2"/>
</dbReference>
<dbReference type="PANTHER" id="PTHR21856">
    <property type="entry name" value="FIBROUS SHEATH-INTERACTING PROTEIN 2"/>
    <property type="match status" value="1"/>
</dbReference>
<reference evidence="3" key="2">
    <citation type="submission" date="2025-09" db="UniProtKB">
        <authorList>
            <consortium name="Ensembl"/>
        </authorList>
    </citation>
    <scope>IDENTIFICATION</scope>
</reference>
<organism evidence="3 4">
    <name type="scientific">Salvator merianae</name>
    <name type="common">Argentine black and white tegu</name>
    <name type="synonym">Tupinambis merianae</name>
    <dbReference type="NCBI Taxonomy" id="96440"/>
    <lineage>
        <taxon>Eukaryota</taxon>
        <taxon>Metazoa</taxon>
        <taxon>Chordata</taxon>
        <taxon>Craniata</taxon>
        <taxon>Vertebrata</taxon>
        <taxon>Euteleostomi</taxon>
        <taxon>Lepidosauria</taxon>
        <taxon>Squamata</taxon>
        <taxon>Bifurcata</taxon>
        <taxon>Unidentata</taxon>
        <taxon>Episquamata</taxon>
        <taxon>Laterata</taxon>
        <taxon>Teiioidea</taxon>
        <taxon>Teiidae</taxon>
        <taxon>Salvator</taxon>
    </lineage>
</organism>
<feature type="domain" description="Fibrous sheath-interacting protein 2 C-terminal" evidence="2">
    <location>
        <begin position="198"/>
        <end position="405"/>
    </location>
</feature>
<proteinExistence type="predicted"/>
<dbReference type="GeneTree" id="ENSGT00680000100018"/>